<reference evidence="2 3" key="2">
    <citation type="submission" date="2020-07" db="EMBL/GenBank/DDBJ databases">
        <title>Genome assembly of wild tea tree DASZ reveals pedigree and selection history of tea varieties.</title>
        <authorList>
            <person name="Zhang W."/>
        </authorList>
    </citation>
    <scope>NUCLEOTIDE SEQUENCE [LARGE SCALE GENOMIC DNA]</scope>
    <source>
        <strain evidence="3">cv. G240</strain>
        <tissue evidence="2">Leaf</tissue>
    </source>
</reference>
<evidence type="ECO:0000313" key="3">
    <source>
        <dbReference type="Proteomes" id="UP000593564"/>
    </source>
</evidence>
<gene>
    <name evidence="2" type="ORF">HYC85_010196</name>
</gene>
<evidence type="ECO:0000256" key="1">
    <source>
        <dbReference type="SAM" id="Phobius"/>
    </source>
</evidence>
<proteinExistence type="predicted"/>
<dbReference type="PANTHER" id="PTHR32254:SF6">
    <property type="entry name" value="DUF1068 DOMAIN-CONTAINING PROTEIN"/>
    <property type="match status" value="1"/>
</dbReference>
<dbReference type="InterPro" id="IPR010471">
    <property type="entry name" value="DUF1068"/>
</dbReference>
<name>A0A7J7HH88_CAMSI</name>
<organism evidence="2 3">
    <name type="scientific">Camellia sinensis</name>
    <name type="common">Tea plant</name>
    <name type="synonym">Thea sinensis</name>
    <dbReference type="NCBI Taxonomy" id="4442"/>
    <lineage>
        <taxon>Eukaryota</taxon>
        <taxon>Viridiplantae</taxon>
        <taxon>Streptophyta</taxon>
        <taxon>Embryophyta</taxon>
        <taxon>Tracheophyta</taxon>
        <taxon>Spermatophyta</taxon>
        <taxon>Magnoliopsida</taxon>
        <taxon>eudicotyledons</taxon>
        <taxon>Gunneridae</taxon>
        <taxon>Pentapetalae</taxon>
        <taxon>asterids</taxon>
        <taxon>Ericales</taxon>
        <taxon>Theaceae</taxon>
        <taxon>Camellia</taxon>
    </lineage>
</organism>
<keyword evidence="1" id="KW-0472">Membrane</keyword>
<keyword evidence="1" id="KW-0812">Transmembrane</keyword>
<accession>A0A7J7HH88</accession>
<feature type="transmembrane region" description="Helical" evidence="1">
    <location>
        <begin position="20"/>
        <end position="38"/>
    </location>
</feature>
<dbReference type="AlphaFoldDB" id="A0A7J7HH88"/>
<keyword evidence="1" id="KW-1133">Transmembrane helix</keyword>
<sequence>MFFCFWELMAHPSDHRLNPGVLRSVLVLVGLFLVAYIVGRPILRENSYAQASCSTCDCDCDSDNFSIPLDCGKNDPDMNEEMEKDTITSLSEELSLQKNVTDDNLERTEALITSTKRASSHYQKEAEKCNAGMETCEEARQKAEAALIDERKLSALWENRAREHGWMDQRRLYS</sequence>
<evidence type="ECO:0000313" key="2">
    <source>
        <dbReference type="EMBL" id="KAF5952252.1"/>
    </source>
</evidence>
<keyword evidence="3" id="KW-1185">Reference proteome</keyword>
<dbReference type="PANTHER" id="PTHR32254">
    <property type="entry name" value="EXPRESSED PROTEIN"/>
    <property type="match status" value="1"/>
</dbReference>
<protein>
    <recommendedName>
        <fullName evidence="4">DUF1068 domain-containing protein</fullName>
    </recommendedName>
</protein>
<dbReference type="Pfam" id="PF06364">
    <property type="entry name" value="DUF1068"/>
    <property type="match status" value="1"/>
</dbReference>
<dbReference type="EMBL" id="JACBKZ010000004">
    <property type="protein sequence ID" value="KAF5952252.1"/>
    <property type="molecule type" value="Genomic_DNA"/>
</dbReference>
<comment type="caution">
    <text evidence="2">The sequence shown here is derived from an EMBL/GenBank/DDBJ whole genome shotgun (WGS) entry which is preliminary data.</text>
</comment>
<reference evidence="3" key="1">
    <citation type="journal article" date="2020" name="Nat. Commun.">
        <title>Genome assembly of wild tea tree DASZ reveals pedigree and selection history of tea varieties.</title>
        <authorList>
            <person name="Zhang W."/>
            <person name="Zhang Y."/>
            <person name="Qiu H."/>
            <person name="Guo Y."/>
            <person name="Wan H."/>
            <person name="Zhang X."/>
            <person name="Scossa F."/>
            <person name="Alseekh S."/>
            <person name="Zhang Q."/>
            <person name="Wang P."/>
            <person name="Xu L."/>
            <person name="Schmidt M.H."/>
            <person name="Jia X."/>
            <person name="Li D."/>
            <person name="Zhu A."/>
            <person name="Guo F."/>
            <person name="Chen W."/>
            <person name="Ni D."/>
            <person name="Usadel B."/>
            <person name="Fernie A.R."/>
            <person name="Wen W."/>
        </authorList>
    </citation>
    <scope>NUCLEOTIDE SEQUENCE [LARGE SCALE GENOMIC DNA]</scope>
    <source>
        <strain evidence="3">cv. G240</strain>
    </source>
</reference>
<dbReference type="Proteomes" id="UP000593564">
    <property type="component" value="Unassembled WGS sequence"/>
</dbReference>
<evidence type="ECO:0008006" key="4">
    <source>
        <dbReference type="Google" id="ProtNLM"/>
    </source>
</evidence>